<dbReference type="SUPFAM" id="SSF51735">
    <property type="entry name" value="NAD(P)-binding Rossmann-fold domains"/>
    <property type="match status" value="1"/>
</dbReference>
<dbReference type="InterPro" id="IPR020904">
    <property type="entry name" value="Sc_DH/Rdtase_CS"/>
</dbReference>
<dbReference type="RefSeq" id="WP_110343076.1">
    <property type="nucleotide sequence ID" value="NZ_MASU01000016.1"/>
</dbReference>
<evidence type="ECO:0000313" key="4">
    <source>
        <dbReference type="EMBL" id="PXY20562.1"/>
    </source>
</evidence>
<dbReference type="GO" id="GO:0016616">
    <property type="term" value="F:oxidoreductase activity, acting on the CH-OH group of donors, NAD or NADP as acceptor"/>
    <property type="evidence" value="ECO:0007669"/>
    <property type="project" value="TreeGrafter"/>
</dbReference>
<dbReference type="Pfam" id="PF13561">
    <property type="entry name" value="adh_short_C2"/>
    <property type="match status" value="1"/>
</dbReference>
<gene>
    <name evidence="4" type="ORF">BA062_32580</name>
</gene>
<keyword evidence="2" id="KW-0560">Oxidoreductase</keyword>
<dbReference type="PANTHER" id="PTHR42760:SF133">
    <property type="entry name" value="3-OXOACYL-[ACYL-CARRIER-PROTEIN] REDUCTASE"/>
    <property type="match status" value="1"/>
</dbReference>
<dbReference type="Proteomes" id="UP000247892">
    <property type="component" value="Unassembled WGS sequence"/>
</dbReference>
<evidence type="ECO:0000259" key="3">
    <source>
        <dbReference type="SMART" id="SM00822"/>
    </source>
</evidence>
<dbReference type="AlphaFoldDB" id="A0A318LBT1"/>
<feature type="domain" description="Ketoreductase" evidence="3">
    <location>
        <begin position="10"/>
        <end position="184"/>
    </location>
</feature>
<comment type="similarity">
    <text evidence="1">Belongs to the short-chain dehydrogenases/reductases (SDR) family.</text>
</comment>
<evidence type="ECO:0000256" key="2">
    <source>
        <dbReference type="ARBA" id="ARBA00023002"/>
    </source>
</evidence>
<dbReference type="OrthoDB" id="9803333at2"/>
<dbReference type="CDD" id="cd05233">
    <property type="entry name" value="SDR_c"/>
    <property type="match status" value="1"/>
</dbReference>
<dbReference type="InterPro" id="IPR036291">
    <property type="entry name" value="NAD(P)-bd_dom_sf"/>
</dbReference>
<dbReference type="Gene3D" id="3.40.50.720">
    <property type="entry name" value="NAD(P)-binding Rossmann-like Domain"/>
    <property type="match status" value="1"/>
</dbReference>
<dbReference type="GO" id="GO:0006633">
    <property type="term" value="P:fatty acid biosynthetic process"/>
    <property type="evidence" value="ECO:0007669"/>
    <property type="project" value="TreeGrafter"/>
</dbReference>
<dbReference type="PROSITE" id="PS00061">
    <property type="entry name" value="ADH_SHORT"/>
    <property type="match status" value="1"/>
</dbReference>
<protein>
    <submittedName>
        <fullName evidence="4">Ketoreductase</fullName>
    </submittedName>
</protein>
<dbReference type="PRINTS" id="PR00081">
    <property type="entry name" value="GDHRDH"/>
</dbReference>
<dbReference type="GO" id="GO:0048038">
    <property type="term" value="F:quinone binding"/>
    <property type="evidence" value="ECO:0007669"/>
    <property type="project" value="TreeGrafter"/>
</dbReference>
<comment type="caution">
    <text evidence="4">The sequence shown here is derived from an EMBL/GenBank/DDBJ whole genome shotgun (WGS) entry which is preliminary data.</text>
</comment>
<sequence>MIDQETLDGKVAIVTGAGSGIGRATAVALADAGALVLGTGRRAPALAETVRLRHGIRYHVADVRDPASAQEVVAAALATWNRLDVLVNNAAVFASMPLAETDASRVADLLATNITGPTLLAQAALPSLTAAGGAIVNVSSTFGHRPSPGAAHYGASKAAVEHLTRSWAAELAGAGVRVNAVAPGPTESDALAASGLSAEAIEEVKQAERERIPLGRRGEPEEVAEWVVRLAAPGWVTGQVLTVDGGLELT</sequence>
<dbReference type="InterPro" id="IPR002347">
    <property type="entry name" value="SDR_fam"/>
</dbReference>
<dbReference type="PRINTS" id="PR00080">
    <property type="entry name" value="SDRFAMILY"/>
</dbReference>
<organism evidence="4 5">
    <name type="scientific">Prauserella flavalba</name>
    <dbReference type="NCBI Taxonomy" id="1477506"/>
    <lineage>
        <taxon>Bacteria</taxon>
        <taxon>Bacillati</taxon>
        <taxon>Actinomycetota</taxon>
        <taxon>Actinomycetes</taxon>
        <taxon>Pseudonocardiales</taxon>
        <taxon>Pseudonocardiaceae</taxon>
        <taxon>Prauserella</taxon>
    </lineage>
</organism>
<evidence type="ECO:0000256" key="1">
    <source>
        <dbReference type="ARBA" id="ARBA00006484"/>
    </source>
</evidence>
<dbReference type="FunFam" id="3.40.50.720:FF:000084">
    <property type="entry name" value="Short-chain dehydrogenase reductase"/>
    <property type="match status" value="1"/>
</dbReference>
<reference evidence="4 5" key="1">
    <citation type="submission" date="2016-07" db="EMBL/GenBank/DDBJ databases">
        <title>Draft genome sequence of Prauserella sp. YIM 121212, isolated from alkaline soil.</title>
        <authorList>
            <person name="Ruckert C."/>
            <person name="Albersmeier A."/>
            <person name="Jiang C.-L."/>
            <person name="Jiang Y."/>
            <person name="Kalinowski J."/>
            <person name="Schneider O."/>
            <person name="Winkler A."/>
            <person name="Zotchev S.B."/>
        </authorList>
    </citation>
    <scope>NUCLEOTIDE SEQUENCE [LARGE SCALE GENOMIC DNA]</scope>
    <source>
        <strain evidence="4 5">YIM 121212</strain>
    </source>
</reference>
<name>A0A318LBT1_9PSEU</name>
<proteinExistence type="inferred from homology"/>
<accession>A0A318LBT1</accession>
<dbReference type="SMART" id="SM00822">
    <property type="entry name" value="PKS_KR"/>
    <property type="match status" value="1"/>
</dbReference>
<dbReference type="PANTHER" id="PTHR42760">
    <property type="entry name" value="SHORT-CHAIN DEHYDROGENASES/REDUCTASES FAMILY MEMBER"/>
    <property type="match status" value="1"/>
</dbReference>
<keyword evidence="5" id="KW-1185">Reference proteome</keyword>
<dbReference type="EMBL" id="MASU01000016">
    <property type="protein sequence ID" value="PXY20562.1"/>
    <property type="molecule type" value="Genomic_DNA"/>
</dbReference>
<dbReference type="InterPro" id="IPR057326">
    <property type="entry name" value="KR_dom"/>
</dbReference>
<evidence type="ECO:0000313" key="5">
    <source>
        <dbReference type="Proteomes" id="UP000247892"/>
    </source>
</evidence>